<evidence type="ECO:0000256" key="2">
    <source>
        <dbReference type="SAM" id="Phobius"/>
    </source>
</evidence>
<feature type="compositionally biased region" description="Basic and acidic residues" evidence="1">
    <location>
        <begin position="417"/>
        <end position="426"/>
    </location>
</feature>
<evidence type="ECO:0000313" key="4">
    <source>
        <dbReference type="Proteomes" id="UP000799750"/>
    </source>
</evidence>
<accession>A0A6A6R6J1</accession>
<evidence type="ECO:0000313" key="3">
    <source>
        <dbReference type="EMBL" id="KAF2500425.1"/>
    </source>
</evidence>
<dbReference type="Proteomes" id="UP000799750">
    <property type="component" value="Unassembled WGS sequence"/>
</dbReference>
<feature type="transmembrane region" description="Helical" evidence="2">
    <location>
        <begin position="306"/>
        <end position="329"/>
    </location>
</feature>
<gene>
    <name evidence="3" type="ORF">BU16DRAFT_478835</name>
</gene>
<keyword evidence="2" id="KW-1133">Transmembrane helix</keyword>
<keyword evidence="4" id="KW-1185">Reference proteome</keyword>
<sequence>MVLEYFTKHTNKHQHAENGEHNAQTPVLNDEDELFLQRITSEGTPPPLPERPVVILDNGTKLQGKDAQTALMNGAEKVPLPTSPPVDSEGKELIDDVQKTTGETSEKKSRKFLSYLPAIPGRGKGKAKEAAAADLHAIAASSKPGAPSLATAEEEKEQQDLTAILDDLNLSAVNNRVFSFSKESQELLDKFKLVLKDIINGVPTAYDDLEKLLTGSEAQLKKLFGALPPFLQTLVKSLPAKMTATLGPEFLAAASEKPGFDAMSASGSKPSRRPKIPSLKSLVASQGAVATMLKSILNFLKLRFPAFVTGTNVLMSLAVFLLLFVFWYCHKRGRETRLERERVDAEGNPIGGESDVSDLEDSTVLEKPRDTDVQPPLIIHPDSGAPDKPSATVSDMPSVLDLPEPATVPLPEGTTPLKEEPIEVKR</sequence>
<feature type="region of interest" description="Disordered" evidence="1">
    <location>
        <begin position="343"/>
        <end position="426"/>
    </location>
</feature>
<proteinExistence type="predicted"/>
<protein>
    <recommendedName>
        <fullName evidence="5">Ring-like domain-containing protein</fullName>
    </recommendedName>
</protein>
<name>A0A6A6R6J1_9PEZI</name>
<keyword evidence="2" id="KW-0812">Transmembrane</keyword>
<dbReference type="EMBL" id="MU004183">
    <property type="protein sequence ID" value="KAF2500425.1"/>
    <property type="molecule type" value="Genomic_DNA"/>
</dbReference>
<dbReference type="AlphaFoldDB" id="A0A6A6R6J1"/>
<feature type="region of interest" description="Disordered" evidence="1">
    <location>
        <begin position="6"/>
        <end position="25"/>
    </location>
</feature>
<evidence type="ECO:0000256" key="1">
    <source>
        <dbReference type="SAM" id="MobiDB-lite"/>
    </source>
</evidence>
<organism evidence="3 4">
    <name type="scientific">Lophium mytilinum</name>
    <dbReference type="NCBI Taxonomy" id="390894"/>
    <lineage>
        <taxon>Eukaryota</taxon>
        <taxon>Fungi</taxon>
        <taxon>Dikarya</taxon>
        <taxon>Ascomycota</taxon>
        <taxon>Pezizomycotina</taxon>
        <taxon>Dothideomycetes</taxon>
        <taxon>Pleosporomycetidae</taxon>
        <taxon>Mytilinidiales</taxon>
        <taxon>Mytilinidiaceae</taxon>
        <taxon>Lophium</taxon>
    </lineage>
</organism>
<evidence type="ECO:0008006" key="5">
    <source>
        <dbReference type="Google" id="ProtNLM"/>
    </source>
</evidence>
<keyword evidence="2" id="KW-0472">Membrane</keyword>
<dbReference type="OrthoDB" id="5398191at2759"/>
<reference evidence="3" key="1">
    <citation type="journal article" date="2020" name="Stud. Mycol.">
        <title>101 Dothideomycetes genomes: a test case for predicting lifestyles and emergence of pathogens.</title>
        <authorList>
            <person name="Haridas S."/>
            <person name="Albert R."/>
            <person name="Binder M."/>
            <person name="Bloem J."/>
            <person name="Labutti K."/>
            <person name="Salamov A."/>
            <person name="Andreopoulos B."/>
            <person name="Baker S."/>
            <person name="Barry K."/>
            <person name="Bills G."/>
            <person name="Bluhm B."/>
            <person name="Cannon C."/>
            <person name="Castanera R."/>
            <person name="Culley D."/>
            <person name="Daum C."/>
            <person name="Ezra D."/>
            <person name="Gonzalez J."/>
            <person name="Henrissat B."/>
            <person name="Kuo A."/>
            <person name="Liang C."/>
            <person name="Lipzen A."/>
            <person name="Lutzoni F."/>
            <person name="Magnuson J."/>
            <person name="Mondo S."/>
            <person name="Nolan M."/>
            <person name="Ohm R."/>
            <person name="Pangilinan J."/>
            <person name="Park H.-J."/>
            <person name="Ramirez L."/>
            <person name="Alfaro M."/>
            <person name="Sun H."/>
            <person name="Tritt A."/>
            <person name="Yoshinaga Y."/>
            <person name="Zwiers L.-H."/>
            <person name="Turgeon B."/>
            <person name="Goodwin S."/>
            <person name="Spatafora J."/>
            <person name="Crous P."/>
            <person name="Grigoriev I."/>
        </authorList>
    </citation>
    <scope>NUCLEOTIDE SEQUENCE</scope>
    <source>
        <strain evidence="3">CBS 269.34</strain>
    </source>
</reference>